<dbReference type="Pfam" id="PF07715">
    <property type="entry name" value="Plug"/>
    <property type="match status" value="1"/>
</dbReference>
<comment type="subcellular location">
    <subcellularLocation>
        <location evidence="1">Cell outer membrane</location>
        <topology evidence="1">Multi-pass membrane protein</topology>
    </subcellularLocation>
</comment>
<comment type="caution">
    <text evidence="3">The sequence shown here is derived from an EMBL/GenBank/DDBJ whole genome shotgun (WGS) entry which is preliminary data.</text>
</comment>
<evidence type="ECO:0000259" key="2">
    <source>
        <dbReference type="Pfam" id="PF07715"/>
    </source>
</evidence>
<evidence type="ECO:0000313" key="3">
    <source>
        <dbReference type="EMBL" id="GAA4419075.1"/>
    </source>
</evidence>
<dbReference type="InterPro" id="IPR039426">
    <property type="entry name" value="TonB-dep_rcpt-like"/>
</dbReference>
<dbReference type="InterPro" id="IPR037066">
    <property type="entry name" value="Plug_dom_sf"/>
</dbReference>
<keyword evidence="1" id="KW-0813">Transport</keyword>
<keyword evidence="4" id="KW-1185">Reference proteome</keyword>
<sequence length="1161" mass="128618">MSVTTTLSGRLTDANTGEPLPFATVFVNLTTRGTLTDELGYYRLPGVPLGTVELVASYVGYEASRQTLRFVNQQPRMVNIALKRSGIGLQTVTVVAKHSRDWQRHFRIFKAQLLGNSLFVGQCTFVNGNQVQFSETNGHLQAKSTEPLVVENNALGYRIHYQLQYFDYFRGKVLYAGNSRFEEMQPADPQQAKRWQRNRQRAYLGSTRHLLASLINGTYRAQGFDVYETDFPPSMLASGLPVISTAFHRLHKKADTLFRPGELSFERRFVTDKVLEIFYIHRPATNPANPAMPFARSLLTLPKGEALVTLDGWITKPQGMLLHGDLGNDRLANLLPADWQYQPTDSVITPVPVEGTILAADPLLDSLTNGWKKQYAHRAPTSFLHIDKSVYVTGDALWVSAFWLNAATHQLIPTKYTDLDDALHVDLIAPGGRLVEHQWVRLKDGRGHTRFALADTLPSGTYQLRAYPEEERNHPNTFSRPAFERTLTIFNPKAAPKPATVGTAINAPIDLQFLPEGGQWVAGLPARLGIKAVGPDGKGRAISGHILNAQGQAVTSFTTNRFGMGSVELTPLLQQTYVAVVAADSNRIALPPAKAEGLVLYADMTSDSSRLTVRLRGAGAYSQQPVYVLVQSRGVLAHYAKMQLQDGKALFSVPVSALQAGLCQLTVLDSRARPWAERLVFVPETTPSVQVNIIPGKTSYKPRERATFTLHVREDNLPVVGFLSASITDADQVTADTMAADIRAHLLLTGDLRGRVEEPGYYFRNQRPDTRRALDDLLLTQGWRRLSWQDQPAQLTQTDTLGGVVVSGRVIDRRSQPVPNSQVLITTQSNGQLFTRSIKTDAQGRFRLGGLMLPDTARLHVQASDESLRPIRATVQLDNPGLAQLPVTDTLEVDWASLRKVLEAGLSRQRAWPELYRQADARLLNEVVVKANRENSRPPEIQRSSIVKPDVSLVFDEAVRSRYTNVYEMMQGRVAGVRVRPKDLSGGYDVQIGGPGNLTSKPSPPLYLIDGVALGENEEGTALLRLLPREVERIEVVKYGNGAAYGARGGNGIIAIYTRKGGEAKPVLTDKEENRFTVRGFAVQREFYTPGYESSEFPTGKDQRDVLYWKPVLQTNSQGQADLAFSLSEIIHKIRINIQGISIEGKPISIETTINCEIKND</sequence>
<dbReference type="PROSITE" id="PS52016">
    <property type="entry name" value="TONB_DEPENDENT_REC_3"/>
    <property type="match status" value="1"/>
</dbReference>
<dbReference type="SUPFAM" id="SSF56935">
    <property type="entry name" value="Porins"/>
    <property type="match status" value="1"/>
</dbReference>
<dbReference type="Pfam" id="PF13715">
    <property type="entry name" value="CarbopepD_reg_2"/>
    <property type="match status" value="1"/>
</dbReference>
<dbReference type="EMBL" id="BAABHB010000018">
    <property type="protein sequence ID" value="GAA4419075.1"/>
    <property type="molecule type" value="Genomic_DNA"/>
</dbReference>
<evidence type="ECO:0000256" key="1">
    <source>
        <dbReference type="PROSITE-ProRule" id="PRU01360"/>
    </source>
</evidence>
<dbReference type="Pfam" id="PF13620">
    <property type="entry name" value="CarboxypepD_reg"/>
    <property type="match status" value="1"/>
</dbReference>
<dbReference type="InterPro" id="IPR012910">
    <property type="entry name" value="Plug_dom"/>
</dbReference>
<evidence type="ECO:0000313" key="4">
    <source>
        <dbReference type="Proteomes" id="UP001500936"/>
    </source>
</evidence>
<dbReference type="Gene3D" id="2.60.40.1120">
    <property type="entry name" value="Carboxypeptidase-like, regulatory domain"/>
    <property type="match status" value="1"/>
</dbReference>
<dbReference type="Gene3D" id="2.170.130.10">
    <property type="entry name" value="TonB-dependent receptor, plug domain"/>
    <property type="match status" value="1"/>
</dbReference>
<reference evidence="4" key="1">
    <citation type="journal article" date="2019" name="Int. J. Syst. Evol. Microbiol.">
        <title>The Global Catalogue of Microorganisms (GCM) 10K type strain sequencing project: providing services to taxonomists for standard genome sequencing and annotation.</title>
        <authorList>
            <consortium name="The Broad Institute Genomics Platform"/>
            <consortium name="The Broad Institute Genome Sequencing Center for Infectious Disease"/>
            <person name="Wu L."/>
            <person name="Ma J."/>
        </authorList>
    </citation>
    <scope>NUCLEOTIDE SEQUENCE [LARGE SCALE GENOMIC DNA]</scope>
    <source>
        <strain evidence="4">JCM 17925</strain>
    </source>
</reference>
<organism evidence="3 4">
    <name type="scientific">Nibrella viscosa</name>
    <dbReference type="NCBI Taxonomy" id="1084524"/>
    <lineage>
        <taxon>Bacteria</taxon>
        <taxon>Pseudomonadati</taxon>
        <taxon>Bacteroidota</taxon>
        <taxon>Cytophagia</taxon>
        <taxon>Cytophagales</taxon>
        <taxon>Spirosomataceae</taxon>
        <taxon>Nibrella</taxon>
    </lineage>
</organism>
<dbReference type="SUPFAM" id="SSF49464">
    <property type="entry name" value="Carboxypeptidase regulatory domain-like"/>
    <property type="match status" value="2"/>
</dbReference>
<comment type="similarity">
    <text evidence="1">Belongs to the TonB-dependent receptor family.</text>
</comment>
<name>A0ABP8KYJ7_9BACT</name>
<proteinExistence type="inferred from homology"/>
<protein>
    <recommendedName>
        <fullName evidence="2">TonB-dependent receptor plug domain-containing protein</fullName>
    </recommendedName>
</protein>
<dbReference type="InterPro" id="IPR008969">
    <property type="entry name" value="CarboxyPept-like_regulatory"/>
</dbReference>
<keyword evidence="1" id="KW-1134">Transmembrane beta strand</keyword>
<accession>A0ABP8KYJ7</accession>
<keyword evidence="1" id="KW-0998">Cell outer membrane</keyword>
<gene>
    <name evidence="3" type="ORF">GCM10023187_53060</name>
</gene>
<dbReference type="Proteomes" id="UP001500936">
    <property type="component" value="Unassembled WGS sequence"/>
</dbReference>
<feature type="domain" description="TonB-dependent receptor plug" evidence="2">
    <location>
        <begin position="960"/>
        <end position="1053"/>
    </location>
</feature>
<keyword evidence="1" id="KW-0472">Membrane</keyword>
<keyword evidence="1" id="KW-0812">Transmembrane</keyword>